<dbReference type="SUPFAM" id="SSF143011">
    <property type="entry name" value="RelE-like"/>
    <property type="match status" value="1"/>
</dbReference>
<dbReference type="InterPro" id="IPR035093">
    <property type="entry name" value="RelE/ParE_toxin_dom_sf"/>
</dbReference>
<keyword evidence="1" id="KW-1277">Toxin-antitoxin system</keyword>
<sequence length="105" mass="12400">MVIKFRKNAIKFLEKADSEDAARIREKLDRLQIFVEEQGMIPFTELDIKKMKGDWEGFYRLRIGNIRIVFLVDLESAEIEIYTIGAVEMFINNDSGSKFRRHPYP</sequence>
<comment type="caution">
    <text evidence="2">The sequence shown here is derived from an EMBL/GenBank/DDBJ whole genome shotgun (WGS) entry which is preliminary data.</text>
</comment>
<protein>
    <submittedName>
        <fullName evidence="2">Type II toxin-antitoxin system RelE/ParE family toxin</fullName>
    </submittedName>
</protein>
<gene>
    <name evidence="2" type="ORF">ACE1CI_10365</name>
</gene>
<evidence type="ECO:0000313" key="3">
    <source>
        <dbReference type="Proteomes" id="UP001576784"/>
    </source>
</evidence>
<dbReference type="PANTHER" id="PTHR38813">
    <property type="match status" value="1"/>
</dbReference>
<reference evidence="2 3" key="1">
    <citation type="submission" date="2024-09" db="EMBL/GenBank/DDBJ databases">
        <title>Floridaenema gen nov. (Aerosakkonemataceae, Aerosakkonematales ord. nov., Cyanobacteria) from benthic tropical and subtropical fresh waters, with the description of four new species.</title>
        <authorList>
            <person name="Moretto J.A."/>
            <person name="Berthold D.E."/>
            <person name="Lefler F.W."/>
            <person name="Huang I.-S."/>
            <person name="Laughinghouse H. IV."/>
        </authorList>
    </citation>
    <scope>NUCLEOTIDE SEQUENCE [LARGE SCALE GENOMIC DNA]</scope>
    <source>
        <strain evidence="2 3">BLCC-F50</strain>
    </source>
</reference>
<dbReference type="Pfam" id="PF05016">
    <property type="entry name" value="ParE_toxin"/>
    <property type="match status" value="1"/>
</dbReference>
<dbReference type="Proteomes" id="UP001576784">
    <property type="component" value="Unassembled WGS sequence"/>
</dbReference>
<dbReference type="InterPro" id="IPR052747">
    <property type="entry name" value="TA_system_RelE_toxin"/>
</dbReference>
<dbReference type="Gene3D" id="3.30.2310.20">
    <property type="entry name" value="RelE-like"/>
    <property type="match status" value="1"/>
</dbReference>
<proteinExistence type="predicted"/>
<dbReference type="PANTHER" id="PTHR38813:SF1">
    <property type="entry name" value="TOXIN RELE1-RELATED"/>
    <property type="match status" value="1"/>
</dbReference>
<dbReference type="RefSeq" id="WP_413262966.1">
    <property type="nucleotide sequence ID" value="NZ_JBHFNR010000072.1"/>
</dbReference>
<name>A0ABV4XNK9_9CYAN</name>
<evidence type="ECO:0000256" key="1">
    <source>
        <dbReference type="ARBA" id="ARBA00022649"/>
    </source>
</evidence>
<accession>A0ABV4XNK9</accession>
<keyword evidence="3" id="KW-1185">Reference proteome</keyword>
<dbReference type="InterPro" id="IPR007712">
    <property type="entry name" value="RelE/ParE_toxin"/>
</dbReference>
<organism evidence="2 3">
    <name type="scientific">Floridaenema flaviceps BLCC-F50</name>
    <dbReference type="NCBI Taxonomy" id="3153642"/>
    <lineage>
        <taxon>Bacteria</taxon>
        <taxon>Bacillati</taxon>
        <taxon>Cyanobacteriota</taxon>
        <taxon>Cyanophyceae</taxon>
        <taxon>Oscillatoriophycideae</taxon>
        <taxon>Aerosakkonematales</taxon>
        <taxon>Aerosakkonemataceae</taxon>
        <taxon>Floridanema</taxon>
        <taxon>Floridanema flaviceps</taxon>
    </lineage>
</organism>
<evidence type="ECO:0000313" key="2">
    <source>
        <dbReference type="EMBL" id="MFB2893304.1"/>
    </source>
</evidence>
<dbReference type="EMBL" id="JBHFNR010000072">
    <property type="protein sequence ID" value="MFB2893304.1"/>
    <property type="molecule type" value="Genomic_DNA"/>
</dbReference>